<protein>
    <submittedName>
        <fullName evidence="1">Uncharacterized protein</fullName>
    </submittedName>
</protein>
<accession>A0A8S5RPS9</accession>
<name>A0A8S5RPS9_9VIRU</name>
<proteinExistence type="predicted"/>
<dbReference type="EMBL" id="BK059131">
    <property type="protein sequence ID" value="DAE33020.1"/>
    <property type="molecule type" value="Genomic_DNA"/>
</dbReference>
<organism evidence="1">
    <name type="scientific">virus sp. ctoYX9</name>
    <dbReference type="NCBI Taxonomy" id="2825822"/>
    <lineage>
        <taxon>Viruses</taxon>
    </lineage>
</organism>
<sequence length="66" mass="7926">MQLFGCHVPSIDYLRLSRFGEYGFFRHVKFFGDKSDYIVGKFCNLWHNKSIFMGNEQYDTPRVIRL</sequence>
<evidence type="ECO:0000313" key="1">
    <source>
        <dbReference type="EMBL" id="DAE33020.1"/>
    </source>
</evidence>
<reference evidence="1" key="1">
    <citation type="journal article" date="2021" name="Proc. Natl. Acad. Sci. U.S.A.">
        <title>A Catalog of Tens of Thousands of Viruses from Human Metagenomes Reveals Hidden Associations with Chronic Diseases.</title>
        <authorList>
            <person name="Tisza M.J."/>
            <person name="Buck C.B."/>
        </authorList>
    </citation>
    <scope>NUCLEOTIDE SEQUENCE</scope>
    <source>
        <strain evidence="1">CtoYX9</strain>
    </source>
</reference>